<evidence type="ECO:0000256" key="11">
    <source>
        <dbReference type="RuleBase" id="RU003832"/>
    </source>
</evidence>
<keyword evidence="3 11" id="KW-0328">Glycosyltransferase</keyword>
<dbReference type="InterPro" id="IPR031481">
    <property type="entry name" value="Glyco_tran_10_N"/>
</dbReference>
<keyword evidence="4 11" id="KW-0808">Transferase</keyword>
<comment type="pathway">
    <text evidence="1">Protein modification; protein glycosylation.</text>
</comment>
<feature type="domain" description="Fucosyltransferase N-terminal" evidence="14">
    <location>
        <begin position="188"/>
        <end position="288"/>
    </location>
</feature>
<comment type="subcellular location">
    <subcellularLocation>
        <location evidence="10">Endomembrane system</location>
        <topology evidence="10">Single-pass type II membrane protein</topology>
    </subcellularLocation>
    <subcellularLocation>
        <location evidence="11">Golgi apparatus</location>
        <location evidence="11">Golgi stack membrane</location>
        <topology evidence="11">Single-pass type II membrane protein</topology>
    </subcellularLocation>
</comment>
<accession>A0A8B6F910</accession>
<evidence type="ECO:0000256" key="9">
    <source>
        <dbReference type="ARBA" id="ARBA00023180"/>
    </source>
</evidence>
<evidence type="ECO:0000256" key="5">
    <source>
        <dbReference type="ARBA" id="ARBA00022692"/>
    </source>
</evidence>
<evidence type="ECO:0000256" key="1">
    <source>
        <dbReference type="ARBA" id="ARBA00004922"/>
    </source>
</evidence>
<evidence type="ECO:0000256" key="2">
    <source>
        <dbReference type="ARBA" id="ARBA00008919"/>
    </source>
</evidence>
<organism evidence="15 16">
    <name type="scientific">Mytilus galloprovincialis</name>
    <name type="common">Mediterranean mussel</name>
    <dbReference type="NCBI Taxonomy" id="29158"/>
    <lineage>
        <taxon>Eukaryota</taxon>
        <taxon>Metazoa</taxon>
        <taxon>Spiralia</taxon>
        <taxon>Lophotrochozoa</taxon>
        <taxon>Mollusca</taxon>
        <taxon>Bivalvia</taxon>
        <taxon>Autobranchia</taxon>
        <taxon>Pteriomorphia</taxon>
        <taxon>Mytilida</taxon>
        <taxon>Mytiloidea</taxon>
        <taxon>Mytilidae</taxon>
        <taxon>Mytilinae</taxon>
        <taxon>Mytilus</taxon>
    </lineage>
</organism>
<keyword evidence="6" id="KW-0735">Signal-anchor</keyword>
<evidence type="ECO:0000256" key="10">
    <source>
        <dbReference type="ARBA" id="ARBA00060399"/>
    </source>
</evidence>
<dbReference type="SUPFAM" id="SSF53756">
    <property type="entry name" value="UDP-Glycosyltransferase/glycogen phosphorylase"/>
    <property type="match status" value="1"/>
</dbReference>
<name>A0A8B6F910_MYTGA</name>
<feature type="region of interest" description="Disordered" evidence="12">
    <location>
        <begin position="70"/>
        <end position="103"/>
    </location>
</feature>
<dbReference type="EC" id="2.4.1.-" evidence="11"/>
<dbReference type="GO" id="GO:0046920">
    <property type="term" value="F:alpha-(1-&gt;3)-fucosyltransferase activity"/>
    <property type="evidence" value="ECO:0007669"/>
    <property type="project" value="TreeGrafter"/>
</dbReference>
<dbReference type="EMBL" id="UYJE01006443">
    <property type="protein sequence ID" value="VDI45964.1"/>
    <property type="molecule type" value="Genomic_DNA"/>
</dbReference>
<keyword evidence="7" id="KW-1133">Transmembrane helix</keyword>
<dbReference type="GO" id="GO:0032580">
    <property type="term" value="C:Golgi cisterna membrane"/>
    <property type="evidence" value="ECO:0007669"/>
    <property type="project" value="UniProtKB-SubCell"/>
</dbReference>
<reference evidence="15" key="1">
    <citation type="submission" date="2018-11" db="EMBL/GenBank/DDBJ databases">
        <authorList>
            <person name="Alioto T."/>
            <person name="Alioto T."/>
        </authorList>
    </citation>
    <scope>NUCLEOTIDE SEQUENCE</scope>
</reference>
<evidence type="ECO:0000256" key="12">
    <source>
        <dbReference type="SAM" id="MobiDB-lite"/>
    </source>
</evidence>
<evidence type="ECO:0000313" key="16">
    <source>
        <dbReference type="Proteomes" id="UP000596742"/>
    </source>
</evidence>
<keyword evidence="8" id="KW-0472">Membrane</keyword>
<keyword evidence="5 11" id="KW-0812">Transmembrane</keyword>
<evidence type="ECO:0000256" key="6">
    <source>
        <dbReference type="ARBA" id="ARBA00022968"/>
    </source>
</evidence>
<dbReference type="FunFam" id="3.40.50.11660:FF:000002">
    <property type="entry name" value="Alpha-(1,3)-fucosyltransferase"/>
    <property type="match status" value="1"/>
</dbReference>
<dbReference type="PANTHER" id="PTHR11929:SF198">
    <property type="entry name" value="ALPHA-(1,3)-FUCOSYLTRANSFERASE 11"/>
    <property type="match status" value="1"/>
</dbReference>
<evidence type="ECO:0000256" key="4">
    <source>
        <dbReference type="ARBA" id="ARBA00022679"/>
    </source>
</evidence>
<dbReference type="InterPro" id="IPR055270">
    <property type="entry name" value="Glyco_tran_10_C"/>
</dbReference>
<evidence type="ECO:0000313" key="15">
    <source>
        <dbReference type="EMBL" id="VDI45964.1"/>
    </source>
</evidence>
<keyword evidence="11" id="KW-0333">Golgi apparatus</keyword>
<dbReference type="AlphaFoldDB" id="A0A8B6F910"/>
<keyword evidence="9" id="KW-0325">Glycoprotein</keyword>
<evidence type="ECO:0000256" key="7">
    <source>
        <dbReference type="ARBA" id="ARBA00022989"/>
    </source>
</evidence>
<evidence type="ECO:0000256" key="3">
    <source>
        <dbReference type="ARBA" id="ARBA00022676"/>
    </source>
</evidence>
<dbReference type="InterPro" id="IPR038577">
    <property type="entry name" value="GT10-like_C_sf"/>
</dbReference>
<comment type="similarity">
    <text evidence="2 11">Belongs to the glycosyltransferase 10 family.</text>
</comment>
<dbReference type="Pfam" id="PF00852">
    <property type="entry name" value="Glyco_transf_10"/>
    <property type="match status" value="1"/>
</dbReference>
<evidence type="ECO:0000259" key="13">
    <source>
        <dbReference type="Pfam" id="PF00852"/>
    </source>
</evidence>
<dbReference type="Gene3D" id="3.40.50.11660">
    <property type="entry name" value="Glycosyl transferase family 10, C-terminal domain"/>
    <property type="match status" value="1"/>
</dbReference>
<protein>
    <recommendedName>
        <fullName evidence="11">Fucosyltransferase</fullName>
        <ecNumber evidence="11">2.4.1.-</ecNumber>
    </recommendedName>
</protein>
<dbReference type="InterPro" id="IPR001503">
    <property type="entry name" value="Glyco_trans_10"/>
</dbReference>
<proteinExistence type="inferred from homology"/>
<sequence length="599" mass="69873">MLTFEKWRRLILYSVITTIVLVLGSYCYEVLLTEKSLKDVCMNEDDCATGQTKDMELNRENLEILAKQSHAESNTHLHYESSPYSEQTLERNNERNPVMPVDDFKGNEEFEQLDSEPTSTTNNPSSNEDLYQYADKTVPTYSLLKNSKLSTETLVRGIEKQDQVASDRTRDNVKLSNIGKQTPAIPKLLWWDFYSHGAGKDDIITCKQGVKCHVVSNRSLTDHPDTMAIIHYGTHFYFMDLPKHRRKEVTWAVIHEESPKNADFLFNHEEILSLFNYTATFKRESDYPITTHFLPSISYLQSKQYLVSTQDKNRYQKEENLAPIFYIHSDCNVPSNRDVYVELLQKFIRVDSYGKCNNNKALPDSLTFGKSMAPMTSKEFYELAAKYKFTLAMENAVCDDYITEKLWRPFHLGSVPIVFGSPKIKDYLPSKKSAVVINDFDDVEKLAAFIKYLDRNDTAYEEYLHYKEPGGLTNTFLIDSVNKREWSKYHDQTKPFYSLFSGFECYICEEMHKNIDTIKSGEELPIKVAKLDHYGCPPPKRFTDKGQYTVIDPRFSYFWYEGKYRAKAFRYYYDRNLNFTEKNIATLAKSFRQEYMDDG</sequence>
<evidence type="ECO:0000259" key="14">
    <source>
        <dbReference type="Pfam" id="PF17039"/>
    </source>
</evidence>
<feature type="domain" description="Fucosyltransferase C-terminal" evidence="13">
    <location>
        <begin position="324"/>
        <end position="516"/>
    </location>
</feature>
<comment type="caution">
    <text evidence="15">The sequence shown here is derived from an EMBL/GenBank/DDBJ whole genome shotgun (WGS) entry which is preliminary data.</text>
</comment>
<dbReference type="OrthoDB" id="9993460at2759"/>
<dbReference type="UniPathway" id="UPA00378"/>
<dbReference type="Proteomes" id="UP000596742">
    <property type="component" value="Unassembled WGS sequence"/>
</dbReference>
<evidence type="ECO:0000256" key="8">
    <source>
        <dbReference type="ARBA" id="ARBA00023136"/>
    </source>
</evidence>
<dbReference type="Pfam" id="PF17039">
    <property type="entry name" value="Glyco_tran_10_N"/>
    <property type="match status" value="1"/>
</dbReference>
<dbReference type="PANTHER" id="PTHR11929">
    <property type="entry name" value="ALPHA- 1,3 -FUCOSYLTRANSFERASE"/>
    <property type="match status" value="1"/>
</dbReference>
<feature type="compositionally biased region" description="Basic and acidic residues" evidence="12">
    <location>
        <begin position="70"/>
        <end position="79"/>
    </location>
</feature>
<keyword evidence="16" id="KW-1185">Reference proteome</keyword>
<gene>
    <name evidence="15" type="ORF">MGAL_10B004640</name>
</gene>